<dbReference type="Proteomes" id="UP000068137">
    <property type="component" value="Chromosome"/>
</dbReference>
<accession>A0A0M5L3N0</accession>
<protein>
    <submittedName>
        <fullName evidence="1">Uncharacterized protein</fullName>
    </submittedName>
</protein>
<reference evidence="1 2" key="1">
    <citation type="journal article" date="2015" name="Genome Announc.">
        <title>Complete Genome Sequences for Two Strains of a Novel Fastidious, Partially Acid-Fast, Gram-Positive Corynebacterineae Bacterium, Derived from Human Clinical Samples.</title>
        <authorList>
            <person name="Nicholson A.C."/>
            <person name="Bell M."/>
            <person name="Humrighouse B.W."/>
            <person name="McQuiston J.R."/>
        </authorList>
    </citation>
    <scope>NUCLEOTIDE SEQUENCE [LARGE SCALE GENOMIC DNA]</scope>
    <source>
        <strain evidence="1 2">X1698</strain>
    </source>
</reference>
<sequence length="72" mass="8489">MALFDQQPKHKIHSFDEQEIEEQLAQYSEEDPYELSDEEAESIFTSLHNFKELAKAGYIELEPETLKMLDQL</sequence>
<dbReference type="RefSeq" id="WP_053961688.1">
    <property type="nucleotide sequence ID" value="NZ_CP012390.1"/>
</dbReference>
<proteinExistence type="predicted"/>
<organism evidence="1 2">
    <name type="scientific">Lawsonella clevelandensis</name>
    <dbReference type="NCBI Taxonomy" id="1528099"/>
    <lineage>
        <taxon>Bacteria</taxon>
        <taxon>Bacillati</taxon>
        <taxon>Actinomycetota</taxon>
        <taxon>Actinomycetes</taxon>
        <taxon>Mycobacteriales</taxon>
        <taxon>Lawsonellaceae</taxon>
        <taxon>Lawsonella</taxon>
    </lineage>
</organism>
<evidence type="ECO:0000313" key="1">
    <source>
        <dbReference type="EMBL" id="ALE18742.1"/>
    </source>
</evidence>
<dbReference type="STRING" id="1528099.AL705_02640"/>
<dbReference type="KEGG" id="cbq:AL705_02640"/>
<name>A0A0M5L3N0_9ACTN</name>
<dbReference type="EMBL" id="CP012390">
    <property type="protein sequence ID" value="ALE18742.1"/>
    <property type="molecule type" value="Genomic_DNA"/>
</dbReference>
<gene>
    <name evidence="1" type="ORF">AL705_02640</name>
</gene>
<dbReference type="AlphaFoldDB" id="A0A0M5L3N0"/>
<evidence type="ECO:0000313" key="2">
    <source>
        <dbReference type="Proteomes" id="UP000068137"/>
    </source>
</evidence>